<dbReference type="OrthoDB" id="9797595at2"/>
<keyword evidence="2" id="KW-0812">Transmembrane</keyword>
<evidence type="ECO:0000256" key="1">
    <source>
        <dbReference type="ARBA" id="ARBA00008918"/>
    </source>
</evidence>
<dbReference type="InterPro" id="IPR005031">
    <property type="entry name" value="COQ10_START"/>
</dbReference>
<dbReference type="RefSeq" id="WP_127906445.1">
    <property type="nucleotide sequence ID" value="NZ_RQXX01000003.1"/>
</dbReference>
<protein>
    <submittedName>
        <fullName evidence="4">SRPBCC family protein</fullName>
    </submittedName>
</protein>
<organism evidence="4 5">
    <name type="scientific">Mesobaculum littorinae</name>
    <dbReference type="NCBI Taxonomy" id="2486419"/>
    <lineage>
        <taxon>Bacteria</taxon>
        <taxon>Pseudomonadati</taxon>
        <taxon>Pseudomonadota</taxon>
        <taxon>Alphaproteobacteria</taxon>
        <taxon>Rhodobacterales</taxon>
        <taxon>Roseobacteraceae</taxon>
        <taxon>Mesobaculum</taxon>
    </lineage>
</organism>
<dbReference type="AlphaFoldDB" id="A0A438AGE3"/>
<dbReference type="EMBL" id="RQXX01000003">
    <property type="protein sequence ID" value="RVV97780.1"/>
    <property type="molecule type" value="Genomic_DNA"/>
</dbReference>
<evidence type="ECO:0000313" key="4">
    <source>
        <dbReference type="EMBL" id="RVV97780.1"/>
    </source>
</evidence>
<sequence length="220" mass="24554">MHNETHPERHRTKGSSHQNALWLALGVGAVAGAAGYAYYQQATRNKVAHRPPDSAPGRTAKTGRFGDYAVASRTVTIARPRQELYEFWRDFANLPKFMENVRDISVAGDITDWTVAGPFRDLRLQTRIVEDRPGQQIAWRATDASEIDTEGKVSFRDAPAGRGTEVEAIIAYIPPAGELGRLVAKLFQAEPQMQGRRELKRFKMLMETGEIATNHNHKSA</sequence>
<feature type="transmembrane region" description="Helical" evidence="2">
    <location>
        <begin position="20"/>
        <end position="39"/>
    </location>
</feature>
<gene>
    <name evidence="4" type="ORF">EKE94_09845</name>
</gene>
<keyword evidence="2" id="KW-0472">Membrane</keyword>
<dbReference type="InterPro" id="IPR047137">
    <property type="entry name" value="ORF3"/>
</dbReference>
<dbReference type="Gene3D" id="3.30.530.20">
    <property type="match status" value="1"/>
</dbReference>
<dbReference type="Proteomes" id="UP000285908">
    <property type="component" value="Unassembled WGS sequence"/>
</dbReference>
<name>A0A438AGE3_9RHOB</name>
<dbReference type="PANTHER" id="PTHR33824">
    <property type="entry name" value="POLYKETIDE CYCLASE/DEHYDRASE AND LIPID TRANSPORT SUPERFAMILY PROTEIN"/>
    <property type="match status" value="1"/>
</dbReference>
<dbReference type="Pfam" id="PF03364">
    <property type="entry name" value="Polyketide_cyc"/>
    <property type="match status" value="1"/>
</dbReference>
<proteinExistence type="inferred from homology"/>
<dbReference type="InterPro" id="IPR023393">
    <property type="entry name" value="START-like_dom_sf"/>
</dbReference>
<evidence type="ECO:0000256" key="2">
    <source>
        <dbReference type="SAM" id="Phobius"/>
    </source>
</evidence>
<evidence type="ECO:0000259" key="3">
    <source>
        <dbReference type="Pfam" id="PF03364"/>
    </source>
</evidence>
<evidence type="ECO:0000313" key="5">
    <source>
        <dbReference type="Proteomes" id="UP000285908"/>
    </source>
</evidence>
<dbReference type="CDD" id="cd07817">
    <property type="entry name" value="SRPBCC_8"/>
    <property type="match status" value="1"/>
</dbReference>
<keyword evidence="2" id="KW-1133">Transmembrane helix</keyword>
<feature type="domain" description="Coenzyme Q-binding protein COQ10 START" evidence="3">
    <location>
        <begin position="77"/>
        <end position="189"/>
    </location>
</feature>
<accession>A0A438AGE3</accession>
<dbReference type="PANTHER" id="PTHR33824:SF7">
    <property type="entry name" value="POLYKETIDE CYCLASE_DEHYDRASE AND LIPID TRANSPORT SUPERFAMILY PROTEIN"/>
    <property type="match status" value="1"/>
</dbReference>
<comment type="caution">
    <text evidence="4">The sequence shown here is derived from an EMBL/GenBank/DDBJ whole genome shotgun (WGS) entry which is preliminary data.</text>
</comment>
<dbReference type="SUPFAM" id="SSF55961">
    <property type="entry name" value="Bet v1-like"/>
    <property type="match status" value="1"/>
</dbReference>
<reference evidence="4 5" key="1">
    <citation type="submission" date="2018-11" db="EMBL/GenBank/DDBJ databases">
        <title>Mesobaculum littorinae gen. nov., sp. nov., isolated from Littorina scabra that represents a novel genus of the order Rhodobacteraceae.</title>
        <authorList>
            <person name="Li F."/>
        </authorList>
    </citation>
    <scope>NUCLEOTIDE SEQUENCE [LARGE SCALE GENOMIC DNA]</scope>
    <source>
        <strain evidence="4 5">M0103</strain>
    </source>
</reference>
<comment type="similarity">
    <text evidence="1">Belongs to the ribosome association toxin RatA family.</text>
</comment>
<keyword evidence="5" id="KW-1185">Reference proteome</keyword>